<gene>
    <name evidence="2" type="ORF">SAMN04487944_101582</name>
</gene>
<feature type="domain" description="Serine aminopeptidase S33" evidence="1">
    <location>
        <begin position="51"/>
        <end position="274"/>
    </location>
</feature>
<name>A0A1H9M6Y0_9BACI</name>
<sequence length="306" mass="35012">MNEVRIKSDVTLAGTLSLPEDNNTDTAVVMIPGSGKIDRDGNIEQKGMDFNLYKDISDFIVSLGFITFRYDKRGVGESEGDHLKTGLHDSIKDVQAAIQYIRTDLPVVKKIILLGHSEGTMIATAVAARGDADGVILLAGGGETLEEASKRQRELYFEATKAKRNISGWLFRTFRLDEKTEKKNEKLFEKIKATDKDMIRVQLMPFPAKWLREHFMYDLLADFQKITCPVLAVTGKVDFQSDYRKLNRLNELISSELETYVIDDMDHMLKKETEDINILRFKQAYQRNRSKPIHPRLKEILEGWLH</sequence>
<dbReference type="EMBL" id="FOGL01000001">
    <property type="protein sequence ID" value="SER19331.1"/>
    <property type="molecule type" value="Genomic_DNA"/>
</dbReference>
<evidence type="ECO:0000313" key="2">
    <source>
        <dbReference type="EMBL" id="SER19331.1"/>
    </source>
</evidence>
<dbReference type="InterPro" id="IPR053145">
    <property type="entry name" value="AB_hydrolase_Est10"/>
</dbReference>
<organism evidence="2 3">
    <name type="scientific">Gracilibacillus ureilyticus</name>
    <dbReference type="NCBI Taxonomy" id="531814"/>
    <lineage>
        <taxon>Bacteria</taxon>
        <taxon>Bacillati</taxon>
        <taxon>Bacillota</taxon>
        <taxon>Bacilli</taxon>
        <taxon>Bacillales</taxon>
        <taxon>Bacillaceae</taxon>
        <taxon>Gracilibacillus</taxon>
    </lineage>
</organism>
<dbReference type="RefSeq" id="WP_089738757.1">
    <property type="nucleotide sequence ID" value="NZ_FOGL01000001.1"/>
</dbReference>
<protein>
    <recommendedName>
        <fullName evidence="1">Serine aminopeptidase S33 domain-containing protein</fullName>
    </recommendedName>
</protein>
<proteinExistence type="predicted"/>
<dbReference type="SUPFAM" id="SSF53474">
    <property type="entry name" value="alpha/beta-Hydrolases"/>
    <property type="match status" value="1"/>
</dbReference>
<dbReference type="STRING" id="531814.SAMN04487944_101582"/>
<dbReference type="GO" id="GO:0052689">
    <property type="term" value="F:carboxylic ester hydrolase activity"/>
    <property type="evidence" value="ECO:0007669"/>
    <property type="project" value="TreeGrafter"/>
</dbReference>
<accession>A0A1H9M6Y0</accession>
<evidence type="ECO:0000259" key="1">
    <source>
        <dbReference type="Pfam" id="PF12146"/>
    </source>
</evidence>
<dbReference type="PANTHER" id="PTHR43265:SF1">
    <property type="entry name" value="ESTERASE ESTD"/>
    <property type="match status" value="1"/>
</dbReference>
<dbReference type="PANTHER" id="PTHR43265">
    <property type="entry name" value="ESTERASE ESTD"/>
    <property type="match status" value="1"/>
</dbReference>
<dbReference type="InterPro" id="IPR022742">
    <property type="entry name" value="Hydrolase_4"/>
</dbReference>
<dbReference type="Pfam" id="PF12146">
    <property type="entry name" value="Hydrolase_4"/>
    <property type="match status" value="1"/>
</dbReference>
<dbReference type="OrthoDB" id="9809549at2"/>
<dbReference type="Gene3D" id="3.40.50.1820">
    <property type="entry name" value="alpha/beta hydrolase"/>
    <property type="match status" value="1"/>
</dbReference>
<dbReference type="InterPro" id="IPR029058">
    <property type="entry name" value="AB_hydrolase_fold"/>
</dbReference>
<evidence type="ECO:0000313" key="3">
    <source>
        <dbReference type="Proteomes" id="UP000199687"/>
    </source>
</evidence>
<dbReference type="AlphaFoldDB" id="A0A1H9M6Y0"/>
<keyword evidence="3" id="KW-1185">Reference proteome</keyword>
<dbReference type="Proteomes" id="UP000199687">
    <property type="component" value="Unassembled WGS sequence"/>
</dbReference>
<reference evidence="2 3" key="1">
    <citation type="submission" date="2016-10" db="EMBL/GenBank/DDBJ databases">
        <authorList>
            <person name="de Groot N.N."/>
        </authorList>
    </citation>
    <scope>NUCLEOTIDE SEQUENCE [LARGE SCALE GENOMIC DNA]</scope>
    <source>
        <strain evidence="2 3">CGMCC 1.7727</strain>
    </source>
</reference>